<evidence type="ECO:0000259" key="7">
    <source>
        <dbReference type="PROSITE" id="PS51093"/>
    </source>
</evidence>
<gene>
    <name evidence="8" type="ORF">A606_01470</name>
</gene>
<dbReference type="EMBL" id="CP003696">
    <property type="protein sequence ID" value="AGP29949.1"/>
    <property type="molecule type" value="Genomic_DNA"/>
</dbReference>
<evidence type="ECO:0000313" key="9">
    <source>
        <dbReference type="Proteomes" id="UP000014809"/>
    </source>
</evidence>
<dbReference type="RefSeq" id="WP_020440314.1">
    <property type="nucleotide sequence ID" value="NC_021663.1"/>
</dbReference>
<proteinExistence type="predicted"/>
<evidence type="ECO:0000256" key="3">
    <source>
        <dbReference type="ARBA" id="ARBA00022597"/>
    </source>
</evidence>
<dbReference type="Gene3D" id="2.70.70.10">
    <property type="entry name" value="Glucose Permease (Domain IIA)"/>
    <property type="match status" value="1"/>
</dbReference>
<protein>
    <submittedName>
        <fullName evidence="8">PTS system N-acetylglucosamine-specific component II</fullName>
    </submittedName>
</protein>
<accession>S4XBY1</accession>
<reference evidence="8 9" key="1">
    <citation type="submission" date="2012-06" db="EMBL/GenBank/DDBJ databases">
        <title>Complete genome sequence of Corynebacterium terpenotabidum Y-11 (=DSM 44721).</title>
        <authorList>
            <person name="Ruckert C."/>
            <person name="Albersmeier A."/>
            <person name="Al-Dilaimi A."/>
            <person name="Szczepanowski R."/>
            <person name="Kalinowski J."/>
        </authorList>
    </citation>
    <scope>NUCLEOTIDE SEQUENCE [LARGE SCALE GENOMIC DNA]</scope>
    <source>
        <strain evidence="8 9">Y-11</strain>
    </source>
</reference>
<evidence type="ECO:0000256" key="4">
    <source>
        <dbReference type="ARBA" id="ARBA00022679"/>
    </source>
</evidence>
<evidence type="ECO:0000313" key="8">
    <source>
        <dbReference type="EMBL" id="AGP29949.1"/>
    </source>
</evidence>
<keyword evidence="3" id="KW-0762">Sugar transport</keyword>
<name>S4XBY1_9CORY</name>
<keyword evidence="2" id="KW-0813">Transport</keyword>
<dbReference type="HOGENOM" id="CLU_012312_5_0_11"/>
<dbReference type="InterPro" id="IPR011055">
    <property type="entry name" value="Dup_hybrid_motif"/>
</dbReference>
<keyword evidence="6" id="KW-0418">Kinase</keyword>
<dbReference type="PROSITE" id="PS51093">
    <property type="entry name" value="PTS_EIIA_TYPE_1"/>
    <property type="match status" value="1"/>
</dbReference>
<evidence type="ECO:0000256" key="6">
    <source>
        <dbReference type="ARBA" id="ARBA00022777"/>
    </source>
</evidence>
<dbReference type="SUPFAM" id="SSF51261">
    <property type="entry name" value="Duplicated hybrid motif"/>
    <property type="match status" value="1"/>
</dbReference>
<dbReference type="AlphaFoldDB" id="S4XBY1"/>
<evidence type="ECO:0000256" key="1">
    <source>
        <dbReference type="ARBA" id="ARBA00004496"/>
    </source>
</evidence>
<dbReference type="InterPro" id="IPR050890">
    <property type="entry name" value="PTS_EIIA_component"/>
</dbReference>
<dbReference type="PANTHER" id="PTHR45008">
    <property type="entry name" value="PTS SYSTEM GLUCOSE-SPECIFIC EIIA COMPONENT"/>
    <property type="match status" value="1"/>
</dbReference>
<feature type="domain" description="PTS EIIA type-1" evidence="7">
    <location>
        <begin position="43"/>
        <end position="149"/>
    </location>
</feature>
<dbReference type="Proteomes" id="UP000014809">
    <property type="component" value="Chromosome"/>
</dbReference>
<dbReference type="InterPro" id="IPR001127">
    <property type="entry name" value="PTS_EIIA_1_perm"/>
</dbReference>
<evidence type="ECO:0000256" key="2">
    <source>
        <dbReference type="ARBA" id="ARBA00022448"/>
    </source>
</evidence>
<dbReference type="GO" id="GO:0016301">
    <property type="term" value="F:kinase activity"/>
    <property type="evidence" value="ECO:0007669"/>
    <property type="project" value="UniProtKB-KW"/>
</dbReference>
<dbReference type="PANTHER" id="PTHR45008:SF1">
    <property type="entry name" value="PTS SYSTEM GLUCOSE-SPECIFIC EIIA COMPONENT"/>
    <property type="match status" value="1"/>
</dbReference>
<dbReference type="KEGG" id="cter:A606_01470"/>
<organism evidence="8 9">
    <name type="scientific">Corynebacterium terpenotabidum Y-11</name>
    <dbReference type="NCBI Taxonomy" id="1200352"/>
    <lineage>
        <taxon>Bacteria</taxon>
        <taxon>Bacillati</taxon>
        <taxon>Actinomycetota</taxon>
        <taxon>Actinomycetes</taxon>
        <taxon>Mycobacteriales</taxon>
        <taxon>Corynebacteriaceae</taxon>
        <taxon>Corynebacterium</taxon>
    </lineage>
</organism>
<evidence type="ECO:0000256" key="5">
    <source>
        <dbReference type="ARBA" id="ARBA00022683"/>
    </source>
</evidence>
<dbReference type="STRING" id="1200352.A606_01470"/>
<comment type="subcellular location">
    <subcellularLocation>
        <location evidence="1">Cytoplasm</location>
    </subcellularLocation>
</comment>
<sequence length="174" mass="18325">MDHFATPVDSEEAATSAILTVTPDCQIVTPISGTVAPLDSVPDPRLAAGAFGAGLAVIPDFENEQVTVVAPVSGILRRFMPHFFLIVTDEGSAVYTQLGIDTDMLDGTGFSPHVREGDRVVAGQRVTTYAPRQLGRLGFDPVVPVVAVQYESVTAALLPGEPCEQGDVLFTVAD</sequence>
<dbReference type="PATRIC" id="fig|1200352.3.peg.294"/>
<dbReference type="Pfam" id="PF00358">
    <property type="entry name" value="PTS_EIIA_1"/>
    <property type="match status" value="1"/>
</dbReference>
<dbReference type="GO" id="GO:0009401">
    <property type="term" value="P:phosphoenolpyruvate-dependent sugar phosphotransferase system"/>
    <property type="evidence" value="ECO:0007669"/>
    <property type="project" value="UniProtKB-KW"/>
</dbReference>
<keyword evidence="9" id="KW-1185">Reference proteome</keyword>
<dbReference type="eggNOG" id="COG2190">
    <property type="taxonomic scope" value="Bacteria"/>
</dbReference>
<dbReference type="GO" id="GO:0005737">
    <property type="term" value="C:cytoplasm"/>
    <property type="evidence" value="ECO:0007669"/>
    <property type="project" value="UniProtKB-SubCell"/>
</dbReference>
<keyword evidence="4" id="KW-0808">Transferase</keyword>
<keyword evidence="5" id="KW-0598">Phosphotransferase system</keyword>